<keyword evidence="4" id="KW-0249">Electron transport</keyword>
<feature type="binding site" description="axial binding residue" evidence="6">
    <location>
        <position position="144"/>
    </location>
    <ligand>
        <name>heme c</name>
        <dbReference type="ChEBI" id="CHEBI:61717"/>
    </ligand>
    <ligandPart>
        <name>Fe</name>
        <dbReference type="ChEBI" id="CHEBI:18248"/>
    </ligandPart>
</feature>
<evidence type="ECO:0000256" key="7">
    <source>
        <dbReference type="PIRSR" id="PIRSR000027-2"/>
    </source>
</evidence>
<comment type="caution">
    <text evidence="8">The sequence shown here is derived from an EMBL/GenBank/DDBJ whole genome shotgun (WGS) entry which is preliminary data.</text>
</comment>
<evidence type="ECO:0000256" key="3">
    <source>
        <dbReference type="ARBA" id="ARBA00022723"/>
    </source>
</evidence>
<dbReference type="InterPro" id="IPR002321">
    <property type="entry name" value="Cyt_c_II"/>
</dbReference>
<reference evidence="8 9" key="1">
    <citation type="submission" date="2018-10" db="EMBL/GenBank/DDBJ databases">
        <title>Genomic Encyclopedia of Type Strains, Phase IV (KMG-IV): sequencing the most valuable type-strain genomes for metagenomic binning, comparative biology and taxonomic classification.</title>
        <authorList>
            <person name="Goeker M."/>
        </authorList>
    </citation>
    <scope>NUCLEOTIDE SEQUENCE [LARGE SCALE GENOMIC DNA]</scope>
    <source>
        <strain evidence="8 9">DSM 23841</strain>
    </source>
</reference>
<comment type="PTM">
    <text evidence="7">Binds 1 heme group per subunit.</text>
</comment>
<proteinExistence type="predicted"/>
<dbReference type="Proteomes" id="UP000270626">
    <property type="component" value="Unassembled WGS sequence"/>
</dbReference>
<keyword evidence="2 7" id="KW-0349">Heme</keyword>
<dbReference type="SUPFAM" id="SSF47175">
    <property type="entry name" value="Cytochromes"/>
    <property type="match status" value="1"/>
</dbReference>
<evidence type="ECO:0000256" key="1">
    <source>
        <dbReference type="ARBA" id="ARBA00022448"/>
    </source>
</evidence>
<dbReference type="GO" id="GO:0020037">
    <property type="term" value="F:heme binding"/>
    <property type="evidence" value="ECO:0007669"/>
    <property type="project" value="InterPro"/>
</dbReference>
<dbReference type="AlphaFoldDB" id="A0A495WA31"/>
<evidence type="ECO:0000313" key="9">
    <source>
        <dbReference type="Proteomes" id="UP000270626"/>
    </source>
</evidence>
<gene>
    <name evidence="8" type="ORF">DFR40_1968</name>
</gene>
<keyword evidence="1" id="KW-0813">Transport</keyword>
<dbReference type="PIRSF" id="PIRSF000027">
    <property type="entry name" value="Cytc_c_prime"/>
    <property type="match status" value="1"/>
</dbReference>
<evidence type="ECO:0000313" key="8">
    <source>
        <dbReference type="EMBL" id="RKT58027.1"/>
    </source>
</evidence>
<protein>
    <submittedName>
        <fullName evidence="8">Cytochrome c556</fullName>
    </submittedName>
</protein>
<dbReference type="InterPro" id="IPR010980">
    <property type="entry name" value="Cyt_c/b562"/>
</dbReference>
<keyword evidence="5 6" id="KW-0408">Iron</keyword>
<accession>A0A495WA31</accession>
<feature type="binding site" description="covalent" evidence="7">
    <location>
        <position position="143"/>
    </location>
    <ligand>
        <name>heme c</name>
        <dbReference type="ChEBI" id="CHEBI:61717"/>
    </ligand>
</feature>
<feature type="binding site" description="covalent" evidence="7">
    <location>
        <position position="140"/>
    </location>
    <ligand>
        <name>heme c</name>
        <dbReference type="ChEBI" id="CHEBI:61717"/>
    </ligand>
</feature>
<evidence type="ECO:0000256" key="6">
    <source>
        <dbReference type="PIRSR" id="PIRSR000027-1"/>
    </source>
</evidence>
<dbReference type="GO" id="GO:0022900">
    <property type="term" value="P:electron transport chain"/>
    <property type="evidence" value="ECO:0007669"/>
    <property type="project" value="InterPro"/>
</dbReference>
<dbReference type="InterPro" id="IPR012127">
    <property type="entry name" value="Cyt_c_prime"/>
</dbReference>
<evidence type="ECO:0000256" key="2">
    <source>
        <dbReference type="ARBA" id="ARBA00022617"/>
    </source>
</evidence>
<organism evidence="8 9">
    <name type="scientific">Azonexus fungiphilus</name>
    <dbReference type="NCBI Taxonomy" id="146940"/>
    <lineage>
        <taxon>Bacteria</taxon>
        <taxon>Pseudomonadati</taxon>
        <taxon>Pseudomonadota</taxon>
        <taxon>Betaproteobacteria</taxon>
        <taxon>Rhodocyclales</taxon>
        <taxon>Azonexaceae</taxon>
        <taxon>Azonexus</taxon>
    </lineage>
</organism>
<sequence>MKNRIYQALALVSLIFVAACGEVEDTRPGQPVKTRQEAFKEIIRSFEPMGVMLREKRYEEDRFLNLATRLVERRDAPWAHFGPDTNYPPTKATERVWQEPERFIAEKEKFLAATDALLAAARSKDKTAVEKTYQAVYDSCQSCHKPFKAR</sequence>
<dbReference type="Gene3D" id="1.20.120.10">
    <property type="entry name" value="Cytochrome c/b562"/>
    <property type="match status" value="1"/>
</dbReference>
<dbReference type="GO" id="GO:0042597">
    <property type="term" value="C:periplasmic space"/>
    <property type="evidence" value="ECO:0007669"/>
    <property type="project" value="InterPro"/>
</dbReference>
<keyword evidence="3 6" id="KW-0479">Metal-binding</keyword>
<dbReference type="PROSITE" id="PS51009">
    <property type="entry name" value="CYTCII"/>
    <property type="match status" value="1"/>
</dbReference>
<name>A0A495WA31_9RHOO</name>
<keyword evidence="9" id="KW-1185">Reference proteome</keyword>
<evidence type="ECO:0000256" key="5">
    <source>
        <dbReference type="ARBA" id="ARBA00023004"/>
    </source>
</evidence>
<dbReference type="RefSeq" id="WP_342767611.1">
    <property type="nucleotide sequence ID" value="NZ_RBXP01000015.1"/>
</dbReference>
<dbReference type="PROSITE" id="PS51257">
    <property type="entry name" value="PROKAR_LIPOPROTEIN"/>
    <property type="match status" value="1"/>
</dbReference>
<dbReference type="EMBL" id="RBXP01000015">
    <property type="protein sequence ID" value="RKT58027.1"/>
    <property type="molecule type" value="Genomic_DNA"/>
</dbReference>
<dbReference type="GO" id="GO:0009055">
    <property type="term" value="F:electron transfer activity"/>
    <property type="evidence" value="ECO:0007669"/>
    <property type="project" value="InterPro"/>
</dbReference>
<dbReference type="GO" id="GO:0005506">
    <property type="term" value="F:iron ion binding"/>
    <property type="evidence" value="ECO:0007669"/>
    <property type="project" value="InterPro"/>
</dbReference>
<evidence type="ECO:0000256" key="4">
    <source>
        <dbReference type="ARBA" id="ARBA00022982"/>
    </source>
</evidence>
<dbReference type="Pfam" id="PF01322">
    <property type="entry name" value="Cytochrom_C_2"/>
    <property type="match status" value="1"/>
</dbReference>